<dbReference type="SUPFAM" id="SSF56601">
    <property type="entry name" value="beta-lactamase/transpeptidase-like"/>
    <property type="match status" value="1"/>
</dbReference>
<sequence length="362" mass="38454">MPAALAPVLFACSASQPAQQPLSPQALAAVIDDPGVEREGLARAIDALFTADDSSAAQGAGETRAVIVMRAGRIVAERYGSGYHENTRFAGGGIARSITAVMVGMLVSDGRLRLNETAPVPAWQRPGDPRGEITLRHLLQMRSGLREEPGDEARMLFGPGRDDMAGAAEDQPLAAEPGARFQDDAASGIILADLAARVLAPGGDADARRRAVADYLRTRLFEPVQMRGIVPSYDAHGTMNGGAMIDATARDFARFGEFLRNRGAVHGAQLVPRQWIEFMASPSPREKQYGAGVWLNRTPTDSEPRLFPARGPRDMMAALGDGGQAVLVSPARKLVVVRLGATPRDGDAALMGKLGDIVALFR</sequence>
<dbReference type="EMBL" id="JAVDRD010000003">
    <property type="protein sequence ID" value="MDR6510671.1"/>
    <property type="molecule type" value="Genomic_DNA"/>
</dbReference>
<evidence type="ECO:0000313" key="2">
    <source>
        <dbReference type="EMBL" id="MDR6510671.1"/>
    </source>
</evidence>
<dbReference type="Proteomes" id="UP001184150">
    <property type="component" value="Unassembled WGS sequence"/>
</dbReference>
<accession>A0ABU1MK28</accession>
<feature type="domain" description="Beta-lactamase-related" evidence="1">
    <location>
        <begin position="65"/>
        <end position="344"/>
    </location>
</feature>
<dbReference type="InterPro" id="IPR050789">
    <property type="entry name" value="Diverse_Enzym_Activities"/>
</dbReference>
<dbReference type="Pfam" id="PF00144">
    <property type="entry name" value="Beta-lactamase"/>
    <property type="match status" value="1"/>
</dbReference>
<dbReference type="RefSeq" id="WP_309804811.1">
    <property type="nucleotide sequence ID" value="NZ_JAVDRD010000003.1"/>
</dbReference>
<comment type="caution">
    <text evidence="2">The sequence shown here is derived from an EMBL/GenBank/DDBJ whole genome shotgun (WGS) entry which is preliminary data.</text>
</comment>
<protein>
    <submittedName>
        <fullName evidence="2">CubicO group peptidase (Beta-lactamase class C family)</fullName>
    </submittedName>
</protein>
<keyword evidence="3" id="KW-1185">Reference proteome</keyword>
<reference evidence="2 3" key="1">
    <citation type="submission" date="2023-07" db="EMBL/GenBank/DDBJ databases">
        <title>Sorghum-associated microbial communities from plants grown in Nebraska, USA.</title>
        <authorList>
            <person name="Schachtman D."/>
        </authorList>
    </citation>
    <scope>NUCLEOTIDE SEQUENCE [LARGE SCALE GENOMIC DNA]</scope>
    <source>
        <strain evidence="2 3">DS1027</strain>
    </source>
</reference>
<dbReference type="PANTHER" id="PTHR43283:SF7">
    <property type="entry name" value="BETA-LACTAMASE-RELATED DOMAIN-CONTAINING PROTEIN"/>
    <property type="match status" value="1"/>
</dbReference>
<dbReference type="InterPro" id="IPR012338">
    <property type="entry name" value="Beta-lactam/transpept-like"/>
</dbReference>
<evidence type="ECO:0000313" key="3">
    <source>
        <dbReference type="Proteomes" id="UP001184150"/>
    </source>
</evidence>
<name>A0ABU1MK28_9SPHN</name>
<proteinExistence type="predicted"/>
<dbReference type="InterPro" id="IPR001466">
    <property type="entry name" value="Beta-lactam-related"/>
</dbReference>
<dbReference type="Gene3D" id="3.40.710.10">
    <property type="entry name" value="DD-peptidase/beta-lactamase superfamily"/>
    <property type="match status" value="1"/>
</dbReference>
<dbReference type="PANTHER" id="PTHR43283">
    <property type="entry name" value="BETA-LACTAMASE-RELATED"/>
    <property type="match status" value="1"/>
</dbReference>
<organism evidence="2 3">
    <name type="scientific">Novosphingobium capsulatum</name>
    <dbReference type="NCBI Taxonomy" id="13688"/>
    <lineage>
        <taxon>Bacteria</taxon>
        <taxon>Pseudomonadati</taxon>
        <taxon>Pseudomonadota</taxon>
        <taxon>Alphaproteobacteria</taxon>
        <taxon>Sphingomonadales</taxon>
        <taxon>Sphingomonadaceae</taxon>
        <taxon>Novosphingobium</taxon>
    </lineage>
</organism>
<evidence type="ECO:0000259" key="1">
    <source>
        <dbReference type="Pfam" id="PF00144"/>
    </source>
</evidence>
<gene>
    <name evidence="2" type="ORF">J2792_001537</name>
</gene>